<accession>A0ABX8SA86</accession>
<dbReference type="GO" id="GO:0008237">
    <property type="term" value="F:metallopeptidase activity"/>
    <property type="evidence" value="ECO:0007669"/>
    <property type="project" value="UniProtKB-KW"/>
</dbReference>
<reference evidence="3" key="1">
    <citation type="submission" date="2021-07" db="EMBL/GenBank/DDBJ databases">
        <title>Candidatus Kaistella beijingensis sp. nov. isolated from a municipal wastewater treatment plant is involved in sludge foaming.</title>
        <authorList>
            <person name="Song Y."/>
            <person name="Liu S.-J."/>
        </authorList>
    </citation>
    <scope>NUCLEOTIDE SEQUENCE</scope>
    <source>
        <strain evidence="3">DSM 43998</strain>
    </source>
</reference>
<keyword evidence="3" id="KW-0645">Protease</keyword>
<dbReference type="Pfam" id="PF02517">
    <property type="entry name" value="Rce1-like"/>
    <property type="match status" value="1"/>
</dbReference>
<organism evidence="3 4">
    <name type="scientific">Skermania pinensis</name>
    <dbReference type="NCBI Taxonomy" id="39122"/>
    <lineage>
        <taxon>Bacteria</taxon>
        <taxon>Bacillati</taxon>
        <taxon>Actinomycetota</taxon>
        <taxon>Actinomycetes</taxon>
        <taxon>Mycobacteriales</taxon>
        <taxon>Gordoniaceae</taxon>
        <taxon>Skermania</taxon>
    </lineage>
</organism>
<dbReference type="EMBL" id="CP079105">
    <property type="protein sequence ID" value="QXQ13475.1"/>
    <property type="molecule type" value="Genomic_DNA"/>
</dbReference>
<feature type="domain" description="CAAX prenyl protease 2/Lysostaphin resistance protein A-like" evidence="2">
    <location>
        <begin position="127"/>
        <end position="218"/>
    </location>
</feature>
<keyword evidence="1" id="KW-0472">Membrane</keyword>
<keyword evidence="3" id="KW-0378">Hydrolase</keyword>
<keyword evidence="3" id="KW-0482">Metalloprotease</keyword>
<keyword evidence="1" id="KW-1133">Transmembrane helix</keyword>
<dbReference type="RefSeq" id="WP_169797548.1">
    <property type="nucleotide sequence ID" value="NZ_CBCRUZ010000007.1"/>
</dbReference>
<evidence type="ECO:0000256" key="1">
    <source>
        <dbReference type="SAM" id="Phobius"/>
    </source>
</evidence>
<dbReference type="Proteomes" id="UP000887023">
    <property type="component" value="Chromosome"/>
</dbReference>
<gene>
    <name evidence="3" type="ORF">KV203_16870</name>
</gene>
<dbReference type="EC" id="3.4.24.-" evidence="3"/>
<evidence type="ECO:0000313" key="3">
    <source>
        <dbReference type="EMBL" id="QXQ13475.1"/>
    </source>
</evidence>
<protein>
    <submittedName>
        <fullName evidence="3">CPBP family intramembrane metalloprotease</fullName>
        <ecNumber evidence="3">3.4.24.-</ecNumber>
    </submittedName>
</protein>
<evidence type="ECO:0000313" key="4">
    <source>
        <dbReference type="Proteomes" id="UP000887023"/>
    </source>
</evidence>
<evidence type="ECO:0000259" key="2">
    <source>
        <dbReference type="Pfam" id="PF02517"/>
    </source>
</evidence>
<feature type="transmembrane region" description="Helical" evidence="1">
    <location>
        <begin position="85"/>
        <end position="106"/>
    </location>
</feature>
<proteinExistence type="predicted"/>
<keyword evidence="4" id="KW-1185">Reference proteome</keyword>
<keyword evidence="1" id="KW-0812">Transmembrane</keyword>
<dbReference type="InterPro" id="IPR003675">
    <property type="entry name" value="Rce1/LyrA-like_dom"/>
</dbReference>
<sequence>MTRSGRCWIGATPRKRNSSNQRGSRLRSALLATALPLLWHNLVLPRLDLPLRGRTLAGLGFAAGYSAAFRSPGSRRWWTDRSPRWVLGATVVPVVAAGTACLVPGFRRELARRAGPRRAPAEFTEWLSVHIPLGTVLVEEQIFRSVMPAPVAGVVGARRATALTAAAFGLWHVHPARTAGDGVLGTVALTGLAGLGFAVLADRGGVAAAAAAHLTIDVAGAVLVQRAGATTDPTG</sequence>
<name>A0ABX8SA86_9ACTN</name>